<dbReference type="AlphaFoldDB" id="A0A9D3MHM7"/>
<evidence type="ECO:0000313" key="2">
    <source>
        <dbReference type="EMBL" id="KAG5848181.1"/>
    </source>
</evidence>
<evidence type="ECO:0000313" key="3">
    <source>
        <dbReference type="Proteomes" id="UP001044222"/>
    </source>
</evidence>
<evidence type="ECO:0000256" key="1">
    <source>
        <dbReference type="SAM" id="MobiDB-lite"/>
    </source>
</evidence>
<feature type="region of interest" description="Disordered" evidence="1">
    <location>
        <begin position="335"/>
        <end position="402"/>
    </location>
</feature>
<proteinExistence type="predicted"/>
<gene>
    <name evidence="2" type="ORF">ANANG_G00095740</name>
</gene>
<keyword evidence="3" id="KW-1185">Reference proteome</keyword>
<accession>A0A9D3MHM7</accession>
<dbReference type="Proteomes" id="UP001044222">
    <property type="component" value="Unassembled WGS sequence"/>
</dbReference>
<comment type="caution">
    <text evidence="2">The sequence shown here is derived from an EMBL/GenBank/DDBJ whole genome shotgun (WGS) entry which is preliminary data.</text>
</comment>
<name>A0A9D3MHM7_ANGAN</name>
<protein>
    <submittedName>
        <fullName evidence="2">Uncharacterized protein</fullName>
    </submittedName>
</protein>
<reference evidence="2" key="1">
    <citation type="submission" date="2021-01" db="EMBL/GenBank/DDBJ databases">
        <title>A chromosome-scale assembly of European eel, Anguilla anguilla.</title>
        <authorList>
            <person name="Henkel C."/>
            <person name="Jong-Raadsen S.A."/>
            <person name="Dufour S."/>
            <person name="Weltzien F.-A."/>
            <person name="Palstra A.P."/>
            <person name="Pelster B."/>
            <person name="Spaink H.P."/>
            <person name="Van Den Thillart G.E."/>
            <person name="Jansen H."/>
            <person name="Zahm M."/>
            <person name="Klopp C."/>
            <person name="Cedric C."/>
            <person name="Louis A."/>
            <person name="Berthelot C."/>
            <person name="Parey E."/>
            <person name="Roest Crollius H."/>
            <person name="Montfort J."/>
            <person name="Robinson-Rechavi M."/>
            <person name="Bucao C."/>
            <person name="Bouchez O."/>
            <person name="Gislard M."/>
            <person name="Lluch J."/>
            <person name="Milhes M."/>
            <person name="Lampietro C."/>
            <person name="Lopez Roques C."/>
            <person name="Donnadieu C."/>
            <person name="Braasch I."/>
            <person name="Desvignes T."/>
            <person name="Postlethwait J."/>
            <person name="Bobe J."/>
            <person name="Guiguen Y."/>
            <person name="Dirks R."/>
        </authorList>
    </citation>
    <scope>NUCLEOTIDE SEQUENCE</scope>
    <source>
        <strain evidence="2">Tag_6206</strain>
        <tissue evidence="2">Liver</tissue>
    </source>
</reference>
<feature type="compositionally biased region" description="Basic residues" evidence="1">
    <location>
        <begin position="392"/>
        <end position="402"/>
    </location>
</feature>
<organism evidence="2 3">
    <name type="scientific">Anguilla anguilla</name>
    <name type="common">European freshwater eel</name>
    <name type="synonym">Muraena anguilla</name>
    <dbReference type="NCBI Taxonomy" id="7936"/>
    <lineage>
        <taxon>Eukaryota</taxon>
        <taxon>Metazoa</taxon>
        <taxon>Chordata</taxon>
        <taxon>Craniata</taxon>
        <taxon>Vertebrata</taxon>
        <taxon>Euteleostomi</taxon>
        <taxon>Actinopterygii</taxon>
        <taxon>Neopterygii</taxon>
        <taxon>Teleostei</taxon>
        <taxon>Anguilliformes</taxon>
        <taxon>Anguillidae</taxon>
        <taxon>Anguilla</taxon>
    </lineage>
</organism>
<sequence length="402" mass="43336">MAARRGFQANGDITPVMRPVERLPLRNLQNELLGQQLTLSATKLMSSKPALKKKGEPVQVEELPHCSSLHGTSIGKARLVDTELTKENATVVVAVDDEPVLQKGCPDSLRAEVIDREMELQSRTSSSTVLVQSDHTEDITGRVLTERAGEGADTVDTQDQWASVGCLSDSSTSCVTQPATADSAVEHCTDNRIGDVTFKSFLCSGVELEIPDTSVMTEETLLLLTQSAADVSSGCSFQNDLSGLLSFSQHLDLDSSNRHEDHAYCFLEKDDSCSRDELLPVGTSVTEPLELEDPPGGLDPTGQALMSSECLETMQDAETPRRPFLLFSLLHGDRKSSAGQELPSEATGPRGPLGRCRQPCGPQREPAVDGEPGEPHASATAQLHPDTVHTGLCHRHTPDHKV</sequence>
<dbReference type="EMBL" id="JAFIRN010000005">
    <property type="protein sequence ID" value="KAG5848181.1"/>
    <property type="molecule type" value="Genomic_DNA"/>
</dbReference>